<proteinExistence type="predicted"/>
<organism evidence="2 3">
    <name type="scientific">Ilex paraguariensis</name>
    <name type="common">yerba mate</name>
    <dbReference type="NCBI Taxonomy" id="185542"/>
    <lineage>
        <taxon>Eukaryota</taxon>
        <taxon>Viridiplantae</taxon>
        <taxon>Streptophyta</taxon>
        <taxon>Embryophyta</taxon>
        <taxon>Tracheophyta</taxon>
        <taxon>Spermatophyta</taxon>
        <taxon>Magnoliopsida</taxon>
        <taxon>eudicotyledons</taxon>
        <taxon>Gunneridae</taxon>
        <taxon>Pentapetalae</taxon>
        <taxon>asterids</taxon>
        <taxon>campanulids</taxon>
        <taxon>Aquifoliales</taxon>
        <taxon>Aquifoliaceae</taxon>
        <taxon>Ilex</taxon>
    </lineage>
</organism>
<dbReference type="AlphaFoldDB" id="A0ABC8TWL4"/>
<name>A0ABC8TWL4_9AQUA</name>
<protein>
    <submittedName>
        <fullName evidence="2">Uncharacterized protein</fullName>
    </submittedName>
</protein>
<evidence type="ECO:0000313" key="2">
    <source>
        <dbReference type="EMBL" id="CAK9173844.1"/>
    </source>
</evidence>
<evidence type="ECO:0000256" key="1">
    <source>
        <dbReference type="SAM" id="Phobius"/>
    </source>
</evidence>
<accession>A0ABC8TWL4</accession>
<feature type="transmembrane region" description="Helical" evidence="1">
    <location>
        <begin position="39"/>
        <end position="60"/>
    </location>
</feature>
<dbReference type="EMBL" id="CAUOFW020006225">
    <property type="protein sequence ID" value="CAK9173844.1"/>
    <property type="molecule type" value="Genomic_DNA"/>
</dbReference>
<keyword evidence="1" id="KW-1133">Transmembrane helix</keyword>
<keyword evidence="1" id="KW-0812">Transmembrane</keyword>
<keyword evidence="1" id="KW-0472">Membrane</keyword>
<keyword evidence="3" id="KW-1185">Reference proteome</keyword>
<gene>
    <name evidence="2" type="ORF">ILEXP_LOCUS43577</name>
</gene>
<reference evidence="2 3" key="1">
    <citation type="submission" date="2024-02" db="EMBL/GenBank/DDBJ databases">
        <authorList>
            <person name="Vignale AGUSTIN F."/>
            <person name="Sosa J E."/>
            <person name="Modenutti C."/>
        </authorList>
    </citation>
    <scope>NUCLEOTIDE SEQUENCE [LARGE SCALE GENOMIC DNA]</scope>
</reference>
<comment type="caution">
    <text evidence="2">The sequence shown here is derived from an EMBL/GenBank/DDBJ whole genome shotgun (WGS) entry which is preliminary data.</text>
</comment>
<evidence type="ECO:0000313" key="3">
    <source>
        <dbReference type="Proteomes" id="UP001642360"/>
    </source>
</evidence>
<sequence>MGFYPCLGFGGVRWLRWRCDCVVGIKRWMMNVLKYGKDLYDKVISFGALILGVQILWFGYAETVSIYEFIVLKSVLCRIGGPWLGERKDKGQIHRCPIQG</sequence>
<dbReference type="Proteomes" id="UP001642360">
    <property type="component" value="Unassembled WGS sequence"/>
</dbReference>